<evidence type="ECO:0000256" key="3">
    <source>
        <dbReference type="SAM" id="SignalP"/>
    </source>
</evidence>
<feature type="signal peptide" evidence="3">
    <location>
        <begin position="1"/>
        <end position="22"/>
    </location>
</feature>
<feature type="region of interest" description="Disordered" evidence="1">
    <location>
        <begin position="103"/>
        <end position="172"/>
    </location>
</feature>
<evidence type="ECO:0000313" key="4">
    <source>
        <dbReference type="EMBL" id="KAJ2669384.1"/>
    </source>
</evidence>
<accession>A0A9W8G359</accession>
<dbReference type="OrthoDB" id="5596014at2759"/>
<comment type="caution">
    <text evidence="4">The sequence shown here is derived from an EMBL/GenBank/DDBJ whole genome shotgun (WGS) entry which is preliminary data.</text>
</comment>
<gene>
    <name evidence="4" type="ORF">GGI25_006155</name>
</gene>
<feature type="compositionally biased region" description="Polar residues" evidence="1">
    <location>
        <begin position="145"/>
        <end position="157"/>
    </location>
</feature>
<reference evidence="4" key="1">
    <citation type="submission" date="2022-07" db="EMBL/GenBank/DDBJ databases">
        <title>Phylogenomic reconstructions and comparative analyses of Kickxellomycotina fungi.</title>
        <authorList>
            <person name="Reynolds N.K."/>
            <person name="Stajich J.E."/>
            <person name="Barry K."/>
            <person name="Grigoriev I.V."/>
            <person name="Crous P."/>
            <person name="Smith M.E."/>
        </authorList>
    </citation>
    <scope>NUCLEOTIDE SEQUENCE</scope>
    <source>
        <strain evidence="4">NRRL 3115</strain>
    </source>
</reference>
<feature type="compositionally biased region" description="Basic and acidic residues" evidence="1">
    <location>
        <begin position="230"/>
        <end position="242"/>
    </location>
</feature>
<keyword evidence="2" id="KW-0812">Transmembrane</keyword>
<protein>
    <submittedName>
        <fullName evidence="4">Uncharacterized protein</fullName>
    </submittedName>
</protein>
<evidence type="ECO:0000256" key="1">
    <source>
        <dbReference type="SAM" id="MobiDB-lite"/>
    </source>
</evidence>
<keyword evidence="3" id="KW-0732">Signal</keyword>
<organism evidence="4 5">
    <name type="scientific">Coemansia spiralis</name>
    <dbReference type="NCBI Taxonomy" id="417178"/>
    <lineage>
        <taxon>Eukaryota</taxon>
        <taxon>Fungi</taxon>
        <taxon>Fungi incertae sedis</taxon>
        <taxon>Zoopagomycota</taxon>
        <taxon>Kickxellomycotina</taxon>
        <taxon>Kickxellomycetes</taxon>
        <taxon>Kickxellales</taxon>
        <taxon>Kickxellaceae</taxon>
        <taxon>Coemansia</taxon>
    </lineage>
</organism>
<dbReference type="EMBL" id="JANBTW010000152">
    <property type="protein sequence ID" value="KAJ2669384.1"/>
    <property type="molecule type" value="Genomic_DNA"/>
</dbReference>
<name>A0A9W8G359_9FUNG</name>
<feature type="region of interest" description="Disordered" evidence="1">
    <location>
        <begin position="189"/>
        <end position="242"/>
    </location>
</feature>
<proteinExistence type="predicted"/>
<dbReference type="AlphaFoldDB" id="A0A9W8G359"/>
<sequence length="279" mass="28846">MIPASAKYIFNILLAIATTAYAQQQQQQQAQPANAAASGFSGFSSPGVNGFTPIRLIQPQTPEQQQAIQNLVQELQKTSPQLFSNIGQPGGQQQVALALPSVAPSTPAATPANSQPQQPVQGLQGPQTPQAPQAPAPAASPETFPATSSAPSGLATSTPPPMAVDQTESNSADVSTPFSLALNAMFQSDSSDGVDKASDDQSLPFGLRFDPSPTGLESASSGKSSIHSKHKDEHESSEHESDFEFFDDLSGLDSLAAVRAAMSLAAIGLSLLASMAFSL</sequence>
<evidence type="ECO:0000256" key="2">
    <source>
        <dbReference type="SAM" id="Phobius"/>
    </source>
</evidence>
<feature type="compositionally biased region" description="Low complexity" evidence="1">
    <location>
        <begin position="103"/>
        <end position="139"/>
    </location>
</feature>
<evidence type="ECO:0000313" key="5">
    <source>
        <dbReference type="Proteomes" id="UP001151518"/>
    </source>
</evidence>
<keyword evidence="2" id="KW-1133">Transmembrane helix</keyword>
<dbReference type="Proteomes" id="UP001151518">
    <property type="component" value="Unassembled WGS sequence"/>
</dbReference>
<feature type="chain" id="PRO_5040795854" evidence="3">
    <location>
        <begin position="23"/>
        <end position="279"/>
    </location>
</feature>
<feature type="transmembrane region" description="Helical" evidence="2">
    <location>
        <begin position="256"/>
        <end position="277"/>
    </location>
</feature>
<keyword evidence="2" id="KW-0472">Membrane</keyword>